<dbReference type="OrthoDB" id="45365at2759"/>
<dbReference type="SMART" id="SM00612">
    <property type="entry name" value="Kelch"/>
    <property type="match status" value="2"/>
</dbReference>
<feature type="region of interest" description="Disordered" evidence="7">
    <location>
        <begin position="1129"/>
        <end position="1168"/>
    </location>
</feature>
<dbReference type="RefSeq" id="XP_040722708.1">
    <property type="nucleotide sequence ID" value="XM_040868231.1"/>
</dbReference>
<feature type="compositionally biased region" description="Basic and acidic residues" evidence="7">
    <location>
        <begin position="1093"/>
        <end position="1106"/>
    </location>
</feature>
<dbReference type="InterPro" id="IPR015915">
    <property type="entry name" value="Kelch-typ_b-propeller"/>
</dbReference>
<protein>
    <submittedName>
        <fullName evidence="8">Uncharacterized protein</fullName>
    </submittedName>
</protein>
<dbReference type="Proteomes" id="UP000193685">
    <property type="component" value="Unassembled WGS sequence"/>
</dbReference>
<feature type="compositionally biased region" description="Polar residues" evidence="7">
    <location>
        <begin position="422"/>
        <end position="437"/>
    </location>
</feature>
<dbReference type="GeneID" id="63784830"/>
<dbReference type="EMBL" id="MCFI01000022">
    <property type="protein sequence ID" value="ORY76628.1"/>
    <property type="molecule type" value="Genomic_DNA"/>
</dbReference>
<feature type="compositionally biased region" description="Polar residues" evidence="7">
    <location>
        <begin position="32"/>
        <end position="47"/>
    </location>
</feature>
<evidence type="ECO:0000256" key="3">
    <source>
        <dbReference type="ARBA" id="ARBA00022490"/>
    </source>
</evidence>
<organism evidence="8 9">
    <name type="scientific">Protomyces lactucae-debilis</name>
    <dbReference type="NCBI Taxonomy" id="2754530"/>
    <lineage>
        <taxon>Eukaryota</taxon>
        <taxon>Fungi</taxon>
        <taxon>Dikarya</taxon>
        <taxon>Ascomycota</taxon>
        <taxon>Taphrinomycotina</taxon>
        <taxon>Taphrinomycetes</taxon>
        <taxon>Taphrinales</taxon>
        <taxon>Protomycetaceae</taxon>
        <taxon>Protomyces</taxon>
    </lineage>
</organism>
<feature type="coiled-coil region" evidence="6">
    <location>
        <begin position="1271"/>
        <end position="1344"/>
    </location>
</feature>
<evidence type="ECO:0000256" key="7">
    <source>
        <dbReference type="SAM" id="MobiDB-lite"/>
    </source>
</evidence>
<evidence type="ECO:0000313" key="8">
    <source>
        <dbReference type="EMBL" id="ORY76628.1"/>
    </source>
</evidence>
<evidence type="ECO:0000256" key="5">
    <source>
        <dbReference type="ARBA" id="ARBA00023054"/>
    </source>
</evidence>
<keyword evidence="4" id="KW-0677">Repeat</keyword>
<dbReference type="Gene3D" id="2.120.10.80">
    <property type="entry name" value="Kelch-type beta propeller"/>
    <property type="match status" value="2"/>
</dbReference>
<keyword evidence="2" id="KW-0880">Kelch repeat</keyword>
<name>A0A1Y2EYG2_PROLT</name>
<dbReference type="InterPro" id="IPR006652">
    <property type="entry name" value="Kelch_1"/>
</dbReference>
<feature type="region of interest" description="Disordered" evidence="7">
    <location>
        <begin position="1515"/>
        <end position="1537"/>
    </location>
</feature>
<keyword evidence="5 6" id="KW-0175">Coiled coil</keyword>
<feature type="region of interest" description="Disordered" evidence="7">
    <location>
        <begin position="412"/>
        <end position="599"/>
    </location>
</feature>
<feature type="compositionally biased region" description="Basic and acidic residues" evidence="7">
    <location>
        <begin position="1528"/>
        <end position="1537"/>
    </location>
</feature>
<feature type="compositionally biased region" description="Polar residues" evidence="7">
    <location>
        <begin position="69"/>
        <end position="95"/>
    </location>
</feature>
<dbReference type="OMA" id="CIGYIPA"/>
<feature type="region of interest" description="Disordered" evidence="7">
    <location>
        <begin position="1087"/>
        <end position="1106"/>
    </location>
</feature>
<dbReference type="PANTHER" id="PTHR46093:SF18">
    <property type="entry name" value="FIBRONECTIN TYPE-III DOMAIN-CONTAINING PROTEIN"/>
    <property type="match status" value="1"/>
</dbReference>
<evidence type="ECO:0000256" key="2">
    <source>
        <dbReference type="ARBA" id="ARBA00022441"/>
    </source>
</evidence>
<feature type="compositionally biased region" description="Polar residues" evidence="7">
    <location>
        <begin position="459"/>
        <end position="488"/>
    </location>
</feature>
<evidence type="ECO:0000256" key="4">
    <source>
        <dbReference type="ARBA" id="ARBA00022737"/>
    </source>
</evidence>
<reference evidence="8 9" key="1">
    <citation type="submission" date="2016-07" db="EMBL/GenBank/DDBJ databases">
        <title>Pervasive Adenine N6-methylation of Active Genes in Fungi.</title>
        <authorList>
            <consortium name="DOE Joint Genome Institute"/>
            <person name="Mondo S.J."/>
            <person name="Dannebaum R.O."/>
            <person name="Kuo R.C."/>
            <person name="Labutti K."/>
            <person name="Haridas S."/>
            <person name="Kuo A."/>
            <person name="Salamov A."/>
            <person name="Ahrendt S.R."/>
            <person name="Lipzen A."/>
            <person name="Sullivan W."/>
            <person name="Andreopoulos W.B."/>
            <person name="Clum A."/>
            <person name="Lindquist E."/>
            <person name="Daum C."/>
            <person name="Ramamoorthy G.K."/>
            <person name="Gryganskyi A."/>
            <person name="Culley D."/>
            <person name="Magnuson J.K."/>
            <person name="James T.Y."/>
            <person name="O'Malley M.A."/>
            <person name="Stajich J.E."/>
            <person name="Spatafora J.W."/>
            <person name="Visel A."/>
            <person name="Grigoriev I.V."/>
        </authorList>
    </citation>
    <scope>NUCLEOTIDE SEQUENCE [LARGE SCALE GENOMIC DNA]</scope>
    <source>
        <strain evidence="8 9">12-1054</strain>
    </source>
</reference>
<dbReference type="Pfam" id="PF24681">
    <property type="entry name" value="Kelch_KLHDC2_KLHL20_DRC7"/>
    <property type="match status" value="1"/>
</dbReference>
<evidence type="ECO:0000256" key="1">
    <source>
        <dbReference type="ARBA" id="ARBA00004496"/>
    </source>
</evidence>
<feature type="coiled-coil region" evidence="6">
    <location>
        <begin position="821"/>
        <end position="876"/>
    </location>
</feature>
<comment type="caution">
    <text evidence="8">The sequence shown here is derived from an EMBL/GenBank/DDBJ whole genome shotgun (WGS) entry which is preliminary data.</text>
</comment>
<feature type="compositionally biased region" description="Basic residues" evidence="7">
    <location>
        <begin position="1"/>
        <end position="11"/>
    </location>
</feature>
<feature type="region of interest" description="Disordered" evidence="7">
    <location>
        <begin position="1"/>
        <end position="95"/>
    </location>
</feature>
<dbReference type="FunFam" id="2.120.10.80:FF:000049">
    <property type="entry name" value="Cell polarity protein (Tea1)"/>
    <property type="match status" value="1"/>
</dbReference>
<sequence length="1537" mass="169307">MASLFKSKKKGQTAGGSAQTPSPVGSMDRLQGNYNAAANHSPLANTSEPRRERLQSGSGHLPKPFGSSALVNGQSNNAGTANATQTPQYPWSSRKLSNLNPFPRYGHATNALAGKEGGIYIFGGLVKEHAKADLWIIETAGLQASQVATTGDRPSPRVGHAALLVGNAFIVFGGDTKQNGDNAGGDNDENLYLLNTSTKLWSVANVTGARPSGRYGHTLNMLGPKVLVFGGQVDGFFFNDLVAFDLNTLNHANPRWELITPVEGSEPPSSRTNHIAVTHLDKLYVFGGTNGVEWYNDIWRFDPLTRIWTLLKCSGFVPQPREGHAASLVGDVIYVFGGRDMEGNDLGDLAAFKISTSRWFTFQNMGAGPSPRSGHALSTVDKRIFVVGGEGASVRGDEQMAYILDTTKIRYPADPKAPAPDSQLQTSSNGAPDSQYSEPPAQYPRSEAPAYPRSDKESSSNTIRSVSGQSITSTSRLPSIGAPQNASSGIARPSTRDMPQLQSTRRRVSNVPSPNANLLQSSVMRPSTANTARNVSQPNPSGFRQASHGSMRAYYGNGSQLLDENRQPVKRSGSLDSLMDHTDKRSSNTPTRLLSERQVGNQQETLLPRQLTKMSSMDSIKQDRNMAPLQPPPRLTVDTRARQLVTPLDMNENVVRPHREAIKDSPETVLAPPLRHKASLDQLDSLNGAPLASATSAVSTMELRSKIAWLQAELGLARRQGYVPREDAEQISESQPEPSPELLAVYSQISNVKEELEAAKSAVQSQVAQLQSERDVALREAAFERARNVALLHGNTDMLSSLEHTRCNDLEERLGQAVWQHTQVQREIDGLRRELAAKEVAHEEHSATLASHAEALTGYESRYAELLEQHESLQQTHTGLLTDLEQHRHRAVTAESTLSQRSVDADKLRDLEQRHTQHLAVVEQTQLAVERATMQAKAAEEALEKERADALDLRQQLAVMQGELAKVKAEAEAHVTHKETLQRDLAAAREDSEVTRKSLASGLTDLVTRARNFGPHDDPTLFKSQVENMSRDLDATRALHETARQQSESHVADLTRARDQIAKLERESRENQRLRLAAQRQLAQLQRETSALEAKHTAAENQVKEKHTQLEETQMRLMTLQQLIQEKATNSEESIVRQNSTEKRRSRMLTSPSSLRGSGGSATPDTSRLREVEQRLAEAVSLQKEMQQSHDKAVAESKVLAQRHTESVARQQEAEARSIRLEQELARSGSAAGSQVDDASTELRGPSTSANELSAVARRASVRQSSLPKEVTLAQARAQEAERQLAESTQNYKDRLSQLEADYQSAVHYVKGTEKMLRRMKEELGKYKSANARLQAQLDEKSTNGGAEHGERGLGGADAAPGVAELEAQLKSITHERILMSTELEQSKAAFETQLSSHRSKIQDLEAQLTKHRDSASDPRLVKQMEQELEDTKLANQKLDFENRDLERRMKEAEKKVSLLLDQFEQKVDTYRRSIIVTSPASPEHEDSPALDSKARTSSALDLLANELDQLRSHWQQQQAVRSAATVADEKEHGHPK</sequence>
<keyword evidence="9" id="KW-1185">Reference proteome</keyword>
<feature type="compositionally biased region" description="Polar residues" evidence="7">
    <location>
        <begin position="1148"/>
        <end position="1166"/>
    </location>
</feature>
<dbReference type="GO" id="GO:0005737">
    <property type="term" value="C:cytoplasm"/>
    <property type="evidence" value="ECO:0007669"/>
    <property type="project" value="UniProtKB-SubCell"/>
</dbReference>
<evidence type="ECO:0000313" key="9">
    <source>
        <dbReference type="Proteomes" id="UP000193685"/>
    </source>
</evidence>
<dbReference type="STRING" id="56484.A0A1Y2EYG2"/>
<feature type="region of interest" description="Disordered" evidence="7">
    <location>
        <begin position="1225"/>
        <end position="1252"/>
    </location>
</feature>
<dbReference type="SUPFAM" id="SSF117281">
    <property type="entry name" value="Kelch motif"/>
    <property type="match status" value="2"/>
</dbReference>
<feature type="compositionally biased region" description="Polar residues" evidence="7">
    <location>
        <begin position="1129"/>
        <end position="1139"/>
    </location>
</feature>
<feature type="compositionally biased region" description="Polar residues" evidence="7">
    <location>
        <begin position="587"/>
        <end position="599"/>
    </location>
</feature>
<gene>
    <name evidence="8" type="ORF">BCR37DRAFT_361630</name>
</gene>
<comment type="subcellular location">
    <subcellularLocation>
        <location evidence="1">Cytoplasm</location>
    </subcellularLocation>
</comment>
<accession>A0A1Y2EYG2</accession>
<feature type="coiled-coil region" evidence="6">
    <location>
        <begin position="1388"/>
        <end position="1463"/>
    </location>
</feature>
<evidence type="ECO:0000256" key="6">
    <source>
        <dbReference type="SAM" id="Coils"/>
    </source>
</evidence>
<proteinExistence type="predicted"/>
<dbReference type="PANTHER" id="PTHR46093">
    <property type="entry name" value="ACYL-COA-BINDING DOMAIN-CONTAINING PROTEIN 5"/>
    <property type="match status" value="1"/>
</dbReference>
<feature type="coiled-coil region" evidence="6">
    <location>
        <begin position="922"/>
        <end position="970"/>
    </location>
</feature>
<feature type="compositionally biased region" description="Polar residues" evidence="7">
    <location>
        <begin position="510"/>
        <end position="548"/>
    </location>
</feature>
<keyword evidence="3" id="KW-0963">Cytoplasm</keyword>
<feature type="coiled-coil region" evidence="6">
    <location>
        <begin position="749"/>
        <end position="780"/>
    </location>
</feature>